<reference evidence="26" key="1">
    <citation type="submission" date="2022-07" db="EMBL/GenBank/DDBJ databases">
        <title>Phylogenomic reconstructions and comparative analyses of Kickxellomycotina fungi.</title>
        <authorList>
            <person name="Reynolds N.K."/>
            <person name="Stajich J.E."/>
            <person name="Barry K."/>
            <person name="Grigoriev I.V."/>
            <person name="Crous P."/>
            <person name="Smith M.E."/>
        </authorList>
    </citation>
    <scope>NUCLEOTIDE SEQUENCE</scope>
    <source>
        <strain evidence="26">NBRC 100468</strain>
    </source>
</reference>
<dbReference type="GO" id="GO:0046656">
    <property type="term" value="P:folic acid biosynthetic process"/>
    <property type="evidence" value="ECO:0007669"/>
    <property type="project" value="UniProtKB-KW"/>
</dbReference>
<keyword evidence="27" id="KW-1185">Reference proteome</keyword>
<feature type="domain" description="Pterin-binding" evidence="25">
    <location>
        <begin position="499"/>
        <end position="782"/>
    </location>
</feature>
<evidence type="ECO:0000256" key="10">
    <source>
        <dbReference type="ARBA" id="ARBA00012458"/>
    </source>
</evidence>
<comment type="pathway">
    <text evidence="7">Cofactor biosynthesis; tetrahydrofolate biosynthesis; 2-amino-4-hydroxy-6-hydroxymethyl-7,8-dihydropteridine diphosphate from 7,8-dihydroneopterin triphosphate: step 4/4.</text>
</comment>
<dbReference type="OrthoDB" id="615426at2759"/>
<dbReference type="InterPro" id="IPR035907">
    <property type="entry name" value="Hppk_sf"/>
</dbReference>
<dbReference type="NCBIfam" id="TIGR01498">
    <property type="entry name" value="folK"/>
    <property type="match status" value="1"/>
</dbReference>
<evidence type="ECO:0000256" key="8">
    <source>
        <dbReference type="ARBA" id="ARBA00009640"/>
    </source>
</evidence>
<dbReference type="EC" id="4.1.2.25" evidence="11"/>
<evidence type="ECO:0000256" key="22">
    <source>
        <dbReference type="ARBA" id="ARBA00061548"/>
    </source>
</evidence>
<evidence type="ECO:0000256" key="21">
    <source>
        <dbReference type="ARBA" id="ARBA00058009"/>
    </source>
</evidence>
<dbReference type="AlphaFoldDB" id="A0A9W8DW75"/>
<dbReference type="CDD" id="cd00483">
    <property type="entry name" value="HPPK"/>
    <property type="match status" value="1"/>
</dbReference>
<dbReference type="GO" id="GO:0005740">
    <property type="term" value="C:mitochondrial envelope"/>
    <property type="evidence" value="ECO:0007669"/>
    <property type="project" value="TreeGrafter"/>
</dbReference>
<dbReference type="InterPro" id="IPR000489">
    <property type="entry name" value="Pterin-binding_dom"/>
</dbReference>
<dbReference type="InterPro" id="IPR045031">
    <property type="entry name" value="DHP_synth-like"/>
</dbReference>
<dbReference type="GO" id="GO:0046872">
    <property type="term" value="F:metal ion binding"/>
    <property type="evidence" value="ECO:0007669"/>
    <property type="project" value="UniProtKB-KW"/>
</dbReference>
<comment type="function">
    <text evidence="21">Catalyzes three sequential steps of tetrahydrofolate biosynthesis.</text>
</comment>
<dbReference type="PROSITE" id="PS00793">
    <property type="entry name" value="DHPS_2"/>
    <property type="match status" value="1"/>
</dbReference>
<accession>A0A9W8DW75</accession>
<evidence type="ECO:0000256" key="9">
    <source>
        <dbReference type="ARBA" id="ARBA00009951"/>
    </source>
</evidence>
<dbReference type="NCBIfam" id="TIGR00526">
    <property type="entry name" value="folB_dom"/>
    <property type="match status" value="2"/>
</dbReference>
<keyword evidence="19" id="KW-0289">Folate biosynthesis</keyword>
<dbReference type="PANTHER" id="PTHR20941">
    <property type="entry name" value="FOLATE SYNTHESIS PROTEINS"/>
    <property type="match status" value="1"/>
</dbReference>
<dbReference type="Proteomes" id="UP001150538">
    <property type="component" value="Unassembled WGS sequence"/>
</dbReference>
<dbReference type="EC" id="2.7.6.3" evidence="12"/>
<evidence type="ECO:0000256" key="7">
    <source>
        <dbReference type="ARBA" id="ARBA00005051"/>
    </source>
</evidence>
<dbReference type="InterPro" id="IPR006157">
    <property type="entry name" value="FolB_dom"/>
</dbReference>
<comment type="catalytic activity">
    <reaction evidence="2">
        <text>6-hydroxymethyl-7,8-dihydropterin + ATP = (7,8-dihydropterin-6-yl)methyl diphosphate + AMP + H(+)</text>
        <dbReference type="Rhea" id="RHEA:11412"/>
        <dbReference type="ChEBI" id="CHEBI:15378"/>
        <dbReference type="ChEBI" id="CHEBI:30616"/>
        <dbReference type="ChEBI" id="CHEBI:44841"/>
        <dbReference type="ChEBI" id="CHEBI:72950"/>
        <dbReference type="ChEBI" id="CHEBI:456215"/>
        <dbReference type="EC" id="2.7.6.3"/>
    </reaction>
</comment>
<dbReference type="PANTHER" id="PTHR20941:SF1">
    <property type="entry name" value="FOLIC ACID SYNTHESIS PROTEIN FOL1"/>
    <property type="match status" value="1"/>
</dbReference>
<dbReference type="NCBIfam" id="TIGR01496">
    <property type="entry name" value="DHPS"/>
    <property type="match status" value="1"/>
</dbReference>
<dbReference type="Pfam" id="PF02152">
    <property type="entry name" value="FolB"/>
    <property type="match status" value="2"/>
</dbReference>
<dbReference type="Gene3D" id="3.30.70.560">
    <property type="entry name" value="7,8-Dihydro-6-hydroxymethylpterin-pyrophosphokinase HPPK"/>
    <property type="match status" value="1"/>
</dbReference>
<evidence type="ECO:0000256" key="3">
    <source>
        <dbReference type="ARBA" id="ARBA00001353"/>
    </source>
</evidence>
<evidence type="ECO:0000313" key="26">
    <source>
        <dbReference type="EMBL" id="KAJ1921213.1"/>
    </source>
</evidence>
<dbReference type="PROSITE" id="PS00792">
    <property type="entry name" value="DHPS_1"/>
    <property type="match status" value="1"/>
</dbReference>
<evidence type="ECO:0000256" key="5">
    <source>
        <dbReference type="ARBA" id="ARBA00004763"/>
    </source>
</evidence>
<dbReference type="Gene3D" id="3.20.20.20">
    <property type="entry name" value="Dihydropteroate synthase-like"/>
    <property type="match status" value="1"/>
</dbReference>
<dbReference type="InterPro" id="IPR011005">
    <property type="entry name" value="Dihydropteroate_synth-like_sf"/>
</dbReference>
<proteinExistence type="inferred from homology"/>
<dbReference type="SUPFAM" id="SSF55083">
    <property type="entry name" value="6-hydroxymethyl-7,8-dihydropterin pyrophosphokinase, HPPK"/>
    <property type="match status" value="1"/>
</dbReference>
<comment type="cofactor">
    <cofactor evidence="4">
        <name>Mg(2+)</name>
        <dbReference type="ChEBI" id="CHEBI:18420"/>
    </cofactor>
</comment>
<name>A0A9W8DW75_9FUNG</name>
<dbReference type="GO" id="GO:0003848">
    <property type="term" value="F:2-amino-4-hydroxy-6-hydroxymethyldihydropteridine diphosphokinase activity"/>
    <property type="evidence" value="ECO:0007669"/>
    <property type="project" value="UniProtKB-EC"/>
</dbReference>
<evidence type="ECO:0000256" key="17">
    <source>
        <dbReference type="ARBA" id="ARBA00022840"/>
    </source>
</evidence>
<comment type="catalytic activity">
    <reaction evidence="3">
        <text>7,8-dihydroneopterin = 6-hydroxymethyl-7,8-dihydropterin + glycolaldehyde</text>
        <dbReference type="Rhea" id="RHEA:10540"/>
        <dbReference type="ChEBI" id="CHEBI:17001"/>
        <dbReference type="ChEBI" id="CHEBI:17071"/>
        <dbReference type="ChEBI" id="CHEBI:44841"/>
        <dbReference type="EC" id="4.1.2.25"/>
    </reaction>
</comment>
<dbReference type="Gene3D" id="3.30.1130.10">
    <property type="match status" value="2"/>
</dbReference>
<dbReference type="CDD" id="cd00534">
    <property type="entry name" value="DHNA_DHNTPE"/>
    <property type="match status" value="1"/>
</dbReference>
<dbReference type="Pfam" id="PF01288">
    <property type="entry name" value="HPPK"/>
    <property type="match status" value="1"/>
</dbReference>
<dbReference type="Pfam" id="PF00809">
    <property type="entry name" value="Pterin_bind"/>
    <property type="match status" value="1"/>
</dbReference>
<keyword evidence="18" id="KW-0460">Magnesium</keyword>
<comment type="similarity">
    <text evidence="22">In the central section; belongs to the HPPK family.</text>
</comment>
<keyword evidence="13" id="KW-0808">Transferase</keyword>
<keyword evidence="20" id="KW-0511">Multifunctional enzyme</keyword>
<dbReference type="InterPro" id="IPR000550">
    <property type="entry name" value="Hppk"/>
</dbReference>
<comment type="similarity">
    <text evidence="9">In the C-terminal section; belongs to the DHPS family.</text>
</comment>
<comment type="similarity">
    <text evidence="8">In the N-terminal section; belongs to the DHNA family.</text>
</comment>
<comment type="caution">
    <text evidence="26">The sequence shown here is derived from an EMBL/GenBank/DDBJ whole genome shotgun (WGS) entry which is preliminary data.</text>
</comment>
<dbReference type="GO" id="GO:0004150">
    <property type="term" value="F:dihydroneopterin aldolase activity"/>
    <property type="evidence" value="ECO:0007669"/>
    <property type="project" value="UniProtKB-EC"/>
</dbReference>
<dbReference type="EC" id="2.5.1.15" evidence="10"/>
<evidence type="ECO:0000256" key="23">
    <source>
        <dbReference type="ARBA" id="ARBA00067568"/>
    </source>
</evidence>
<evidence type="ECO:0000256" key="2">
    <source>
        <dbReference type="ARBA" id="ARBA00000198"/>
    </source>
</evidence>
<dbReference type="EMBL" id="JANBPU010000006">
    <property type="protein sequence ID" value="KAJ1921213.1"/>
    <property type="molecule type" value="Genomic_DNA"/>
</dbReference>
<dbReference type="GO" id="GO:0005524">
    <property type="term" value="F:ATP binding"/>
    <property type="evidence" value="ECO:0007669"/>
    <property type="project" value="UniProtKB-KW"/>
</dbReference>
<dbReference type="SMART" id="SM00905">
    <property type="entry name" value="FolB"/>
    <property type="match status" value="2"/>
</dbReference>
<dbReference type="CDD" id="cd00739">
    <property type="entry name" value="DHPS"/>
    <property type="match status" value="1"/>
</dbReference>
<dbReference type="InterPro" id="IPR006390">
    <property type="entry name" value="DHP_synth_dom"/>
</dbReference>
<sequence length="790" mass="87527">MTDKIIVKELDVRVVLGYDSWERDKPQTVIITVEIHTSIASAGLSDKVTDSIHYGHTKKRIEAFVENHPRLKSIEAMAEGVAKACLEMGPRALGVRVEIRKPRALLHAKSAGVVIYRTREDVFGEWPSIPVIEGETDDQKLIRQARHNKEIENALRPEDHSYHLIKEDLIFVEDLHLNVIIGVNLWERHFRQTVKLHLKIHSPKQPISIGSSSQLVDYVPHKNNFRFLVETVSSFVEASSFRTVEAFSSAVARVAIKQCHVDKITVRVEKPSALMFAACSGVEITRSSADFNLWPASLPSSKVSSLLDANAIDAYIALGTNMGDRLSNLHNALNKLNATDGIVVKETSFLYDTAPMYVTDQPLFLNGACKIQTTLGPIELLDQLKKIEGDMGRDFGSIRFGPRIIDLDILFYGDKKIDTERLTIPHPRLHERRFQLAPLCDINDELFHPQLGKTVATLLRQLTTHSAAPDDVIQVTPLSTNKDRTAQLKTMSKKHRSGTLVMGILNCTPDSFSDGGDHNDVKSAVSFAKQMVESGADILDIGGQSTRPGSQRVSEEDEIARIIPVIKMIREDGISVPISVDTFYSSVAKVALDAGADIINDVSGGTFDLEMLPLAARYQCPIIIMHMRGTPQTMNSHSDYSDFGNDVIRGVRHELSRRVREALDAGVPRWNVILDPGVGFAKAGAQNFELLRRLNEITLYSLPPTSEDENMLLSEEENLATYLHDYPVLVGSSRKRFIGTVTGKENAKDRSWGTAATVTAAIQGGAGIVRVHDVAEMVDVVKVTDSIWCN</sequence>
<evidence type="ECO:0000256" key="18">
    <source>
        <dbReference type="ARBA" id="ARBA00022842"/>
    </source>
</evidence>
<comment type="catalytic activity">
    <reaction evidence="1">
        <text>(7,8-dihydropterin-6-yl)methyl diphosphate + 4-aminobenzoate = 7,8-dihydropteroate + diphosphate</text>
        <dbReference type="Rhea" id="RHEA:19949"/>
        <dbReference type="ChEBI" id="CHEBI:17836"/>
        <dbReference type="ChEBI" id="CHEBI:17839"/>
        <dbReference type="ChEBI" id="CHEBI:33019"/>
        <dbReference type="ChEBI" id="CHEBI:72950"/>
        <dbReference type="EC" id="2.5.1.15"/>
    </reaction>
</comment>
<evidence type="ECO:0000256" key="1">
    <source>
        <dbReference type="ARBA" id="ARBA00000012"/>
    </source>
</evidence>
<evidence type="ECO:0000256" key="4">
    <source>
        <dbReference type="ARBA" id="ARBA00001946"/>
    </source>
</evidence>
<evidence type="ECO:0000256" key="24">
    <source>
        <dbReference type="ARBA" id="ARBA00068111"/>
    </source>
</evidence>
<dbReference type="GO" id="GO:0004156">
    <property type="term" value="F:dihydropteroate synthase activity"/>
    <property type="evidence" value="ECO:0007669"/>
    <property type="project" value="UniProtKB-EC"/>
</dbReference>
<keyword evidence="15" id="KW-0547">Nucleotide-binding</keyword>
<evidence type="ECO:0000256" key="14">
    <source>
        <dbReference type="ARBA" id="ARBA00022723"/>
    </source>
</evidence>
<evidence type="ECO:0000256" key="20">
    <source>
        <dbReference type="ARBA" id="ARBA00023268"/>
    </source>
</evidence>
<comment type="pathway">
    <text evidence="5">Cofactor biosynthesis; tetrahydrofolate biosynthesis; 7,8-dihydrofolate from 2-amino-4-hydroxy-6-hydroxymethyl-7,8-dihydropteridine diphosphate and 4-aminobenzoate: step 1/2.</text>
</comment>
<evidence type="ECO:0000256" key="12">
    <source>
        <dbReference type="ARBA" id="ARBA00013253"/>
    </source>
</evidence>
<evidence type="ECO:0000256" key="6">
    <source>
        <dbReference type="ARBA" id="ARBA00005013"/>
    </source>
</evidence>
<dbReference type="InterPro" id="IPR043133">
    <property type="entry name" value="GTP-CH-I_C/QueF"/>
</dbReference>
<evidence type="ECO:0000256" key="19">
    <source>
        <dbReference type="ARBA" id="ARBA00022909"/>
    </source>
</evidence>
<evidence type="ECO:0000256" key="11">
    <source>
        <dbReference type="ARBA" id="ARBA00013043"/>
    </source>
</evidence>
<dbReference type="SUPFAM" id="SSF51717">
    <property type="entry name" value="Dihydropteroate synthetase-like"/>
    <property type="match status" value="1"/>
</dbReference>
<comment type="pathway">
    <text evidence="6">Cofactor biosynthesis; tetrahydrofolate biosynthesis; 2-amino-4-hydroxy-6-hydroxymethyl-7,8-dihydropteridine diphosphate from 7,8-dihydroneopterin triphosphate: step 3/4.</text>
</comment>
<dbReference type="SUPFAM" id="SSF55620">
    <property type="entry name" value="Tetrahydrobiopterin biosynthesis enzymes-like"/>
    <property type="match status" value="2"/>
</dbReference>
<dbReference type="PROSITE" id="PS00794">
    <property type="entry name" value="HPPK"/>
    <property type="match status" value="1"/>
</dbReference>
<keyword evidence="16" id="KW-0418">Kinase</keyword>
<evidence type="ECO:0000313" key="27">
    <source>
        <dbReference type="Proteomes" id="UP001150538"/>
    </source>
</evidence>
<dbReference type="FunFam" id="3.20.20.20:FF:000006">
    <property type="entry name" value="Dihydropteroate synthase"/>
    <property type="match status" value="1"/>
</dbReference>
<keyword evidence="14" id="KW-0479">Metal-binding</keyword>
<dbReference type="PROSITE" id="PS50972">
    <property type="entry name" value="PTERIN_BINDING"/>
    <property type="match status" value="1"/>
</dbReference>
<dbReference type="GO" id="GO:0016301">
    <property type="term" value="F:kinase activity"/>
    <property type="evidence" value="ECO:0007669"/>
    <property type="project" value="UniProtKB-KW"/>
</dbReference>
<protein>
    <recommendedName>
        <fullName evidence="23">Folic acid synthesis protein FOL1</fullName>
        <ecNumber evidence="10">2.5.1.15</ecNumber>
        <ecNumber evidence="12">2.7.6.3</ecNumber>
        <ecNumber evidence="11">4.1.2.25</ecNumber>
    </recommendedName>
    <alternativeName>
        <fullName evidence="24">Folic acid synthesis protein fol1</fullName>
    </alternativeName>
</protein>
<evidence type="ECO:0000259" key="25">
    <source>
        <dbReference type="PROSITE" id="PS50972"/>
    </source>
</evidence>
<organism evidence="26 27">
    <name type="scientific">Mycoemilia scoparia</name>
    <dbReference type="NCBI Taxonomy" id="417184"/>
    <lineage>
        <taxon>Eukaryota</taxon>
        <taxon>Fungi</taxon>
        <taxon>Fungi incertae sedis</taxon>
        <taxon>Zoopagomycota</taxon>
        <taxon>Kickxellomycotina</taxon>
        <taxon>Kickxellomycetes</taxon>
        <taxon>Kickxellales</taxon>
        <taxon>Kickxellaceae</taxon>
        <taxon>Mycoemilia</taxon>
    </lineage>
</organism>
<dbReference type="GO" id="GO:0046654">
    <property type="term" value="P:tetrahydrofolate biosynthetic process"/>
    <property type="evidence" value="ECO:0007669"/>
    <property type="project" value="TreeGrafter"/>
</dbReference>
<evidence type="ECO:0000256" key="13">
    <source>
        <dbReference type="ARBA" id="ARBA00022679"/>
    </source>
</evidence>
<keyword evidence="17" id="KW-0067">ATP-binding</keyword>
<evidence type="ECO:0000256" key="16">
    <source>
        <dbReference type="ARBA" id="ARBA00022777"/>
    </source>
</evidence>
<gene>
    <name evidence="26" type="primary">FOL1</name>
    <name evidence="26" type="ORF">H4219_000812</name>
</gene>
<evidence type="ECO:0000256" key="15">
    <source>
        <dbReference type="ARBA" id="ARBA00022741"/>
    </source>
</evidence>